<protein>
    <submittedName>
        <fullName evidence="1">Uncharacterized protein</fullName>
    </submittedName>
</protein>
<gene>
    <name evidence="1" type="ORF">EZS27_015000</name>
</gene>
<proteinExistence type="predicted"/>
<organism evidence="1">
    <name type="scientific">termite gut metagenome</name>
    <dbReference type="NCBI Taxonomy" id="433724"/>
    <lineage>
        <taxon>unclassified sequences</taxon>
        <taxon>metagenomes</taxon>
        <taxon>organismal metagenomes</taxon>
    </lineage>
</organism>
<comment type="caution">
    <text evidence="1">The sequence shown here is derived from an EMBL/GenBank/DDBJ whole genome shotgun (WGS) entry which is preliminary data.</text>
</comment>
<name>A0A5J4RT06_9ZZZZ</name>
<reference evidence="1" key="1">
    <citation type="submission" date="2019-03" db="EMBL/GenBank/DDBJ databases">
        <title>Single cell metagenomics reveals metabolic interactions within the superorganism composed of flagellate Streblomastix strix and complex community of Bacteroidetes bacteria on its surface.</title>
        <authorList>
            <person name="Treitli S.C."/>
            <person name="Kolisko M."/>
            <person name="Husnik F."/>
            <person name="Keeling P."/>
            <person name="Hampl V."/>
        </authorList>
    </citation>
    <scope>NUCLEOTIDE SEQUENCE</scope>
    <source>
        <strain evidence="1">STM</strain>
    </source>
</reference>
<dbReference type="AlphaFoldDB" id="A0A5J4RT06"/>
<evidence type="ECO:0000313" key="1">
    <source>
        <dbReference type="EMBL" id="KAA6336889.1"/>
    </source>
</evidence>
<sequence length="79" mass="9800">MAKKEKGEWKIEQVDRYYYQCGRNSTTYVETTFWYHTQTLERKETSRRESIYDSETYKLPEWAKSITVRRRFLESSHVY</sequence>
<dbReference type="EMBL" id="SNRY01000751">
    <property type="protein sequence ID" value="KAA6336889.1"/>
    <property type="molecule type" value="Genomic_DNA"/>
</dbReference>
<accession>A0A5J4RT06</accession>